<dbReference type="EMBL" id="FOOY01000040">
    <property type="protein sequence ID" value="SFG99388.1"/>
    <property type="molecule type" value="Genomic_DNA"/>
</dbReference>
<protein>
    <recommendedName>
        <fullName evidence="3">DUF3800 domain-containing protein</fullName>
    </recommendedName>
</protein>
<gene>
    <name evidence="1" type="ORF">SAMN02982927_03511</name>
</gene>
<dbReference type="Proteomes" id="UP000198752">
    <property type="component" value="Unassembled WGS sequence"/>
</dbReference>
<evidence type="ECO:0000313" key="2">
    <source>
        <dbReference type="Proteomes" id="UP000198752"/>
    </source>
</evidence>
<sequence length="264" mass="30889">MSEQVDVFFDESGKDKNQVSLMGALLMPHNYYTCDDIVTINNELKQNKFRLHFTDFSKDSQVPLHRAIRSVFQKPDYVKLNVVAFKKNDHISRHHFLSNKGVVSKMIYAKIPERVLYGVLRHYGNFTEVEAKLMIEECSQYINEDLAKRVKEQLNVHSLYRNEHFYINQAGLYPKNKEIGIEMTDALLGIIRTIIENKDAKSKTLRLKKKFIARNLVYLKPVLENVNYYELNGHSSLENKNFSPYINLFLSKFDSESAVENEKR</sequence>
<proteinExistence type="predicted"/>
<reference evidence="2" key="1">
    <citation type="submission" date="2016-10" db="EMBL/GenBank/DDBJ databases">
        <authorList>
            <person name="Varghese N."/>
            <person name="Submissions S."/>
        </authorList>
    </citation>
    <scope>NUCLEOTIDE SEQUENCE [LARGE SCALE GENOMIC DNA]</scope>
    <source>
        <strain evidence="2">ATCC 700379</strain>
    </source>
</reference>
<dbReference type="OrthoDB" id="2567918at2"/>
<dbReference type="AlphaFoldDB" id="A0A1I2WDC0"/>
<evidence type="ECO:0000313" key="1">
    <source>
        <dbReference type="EMBL" id="SFG99388.1"/>
    </source>
</evidence>
<evidence type="ECO:0008006" key="3">
    <source>
        <dbReference type="Google" id="ProtNLM"/>
    </source>
</evidence>
<organism evidence="1 2">
    <name type="scientific">Sporolactobacillus nakayamae</name>
    <dbReference type="NCBI Taxonomy" id="269670"/>
    <lineage>
        <taxon>Bacteria</taxon>
        <taxon>Bacillati</taxon>
        <taxon>Bacillota</taxon>
        <taxon>Bacilli</taxon>
        <taxon>Bacillales</taxon>
        <taxon>Sporolactobacillaceae</taxon>
        <taxon>Sporolactobacillus</taxon>
    </lineage>
</organism>
<dbReference type="RefSeq" id="WP_093674817.1">
    <property type="nucleotide sequence ID" value="NZ_FOOY01000040.1"/>
</dbReference>
<accession>A0A1I2WDC0</accession>
<keyword evidence="2" id="KW-1185">Reference proteome</keyword>
<name>A0A1I2WDC0_9BACL</name>